<dbReference type="Proteomes" id="UP000325433">
    <property type="component" value="Unassembled WGS sequence"/>
</dbReference>
<name>A0A5N6WF20_9EURO</name>
<gene>
    <name evidence="1" type="ORF">BDV41DRAFT_522610</name>
</gene>
<organism evidence="1 2">
    <name type="scientific">Aspergillus transmontanensis</name>
    <dbReference type="NCBI Taxonomy" id="1034304"/>
    <lineage>
        <taxon>Eukaryota</taxon>
        <taxon>Fungi</taxon>
        <taxon>Dikarya</taxon>
        <taxon>Ascomycota</taxon>
        <taxon>Pezizomycotina</taxon>
        <taxon>Eurotiomycetes</taxon>
        <taxon>Eurotiomycetidae</taxon>
        <taxon>Eurotiales</taxon>
        <taxon>Aspergillaceae</taxon>
        <taxon>Aspergillus</taxon>
        <taxon>Aspergillus subgen. Circumdati</taxon>
    </lineage>
</organism>
<accession>A0A5N6WF20</accession>
<evidence type="ECO:0000313" key="1">
    <source>
        <dbReference type="EMBL" id="KAE8318409.1"/>
    </source>
</evidence>
<protein>
    <submittedName>
        <fullName evidence="1">Uncharacterized protein</fullName>
    </submittedName>
</protein>
<evidence type="ECO:0000313" key="2">
    <source>
        <dbReference type="Proteomes" id="UP000325433"/>
    </source>
</evidence>
<dbReference type="AlphaFoldDB" id="A0A5N6WF20"/>
<dbReference type="EMBL" id="ML738297">
    <property type="protein sequence ID" value="KAE8318409.1"/>
    <property type="molecule type" value="Genomic_DNA"/>
</dbReference>
<reference evidence="2" key="1">
    <citation type="submission" date="2019-04" db="EMBL/GenBank/DDBJ databases">
        <title>Friends and foes A comparative genomics studyof 23 Aspergillus species from section Flavi.</title>
        <authorList>
            <consortium name="DOE Joint Genome Institute"/>
            <person name="Kjaerbolling I."/>
            <person name="Vesth T."/>
            <person name="Frisvad J.C."/>
            <person name="Nybo J.L."/>
            <person name="Theobald S."/>
            <person name="Kildgaard S."/>
            <person name="Isbrandt T."/>
            <person name="Kuo A."/>
            <person name="Sato A."/>
            <person name="Lyhne E.K."/>
            <person name="Kogle M.E."/>
            <person name="Wiebenga A."/>
            <person name="Kun R.S."/>
            <person name="Lubbers R.J."/>
            <person name="Makela M.R."/>
            <person name="Barry K."/>
            <person name="Chovatia M."/>
            <person name="Clum A."/>
            <person name="Daum C."/>
            <person name="Haridas S."/>
            <person name="He G."/>
            <person name="LaButti K."/>
            <person name="Lipzen A."/>
            <person name="Mondo S."/>
            <person name="Riley R."/>
            <person name="Salamov A."/>
            <person name="Simmons B.A."/>
            <person name="Magnuson J.K."/>
            <person name="Henrissat B."/>
            <person name="Mortensen U.H."/>
            <person name="Larsen T.O."/>
            <person name="Devries R.P."/>
            <person name="Grigoriev I.V."/>
            <person name="Machida M."/>
            <person name="Baker S.E."/>
            <person name="Andersen M.R."/>
        </authorList>
    </citation>
    <scope>NUCLEOTIDE SEQUENCE [LARGE SCALE GENOMIC DNA]</scope>
    <source>
        <strain evidence="2">CBS 130015</strain>
    </source>
</reference>
<keyword evidence="2" id="KW-1185">Reference proteome</keyword>
<sequence length="157" mass="17883">MAEDLTPSPWFNGVQIKIKMDYLSTFLNRMIRASQRPTRVLICSTGWSTVASSSLPLLAILTVRCSQVHNGYLQWRLFRFSLHGTIPGTNDCEDPVPMEAIFRANQNSHKSSLGLGRIKESFSPWTLSWWLTAPLTLIKVQTSSQGFWKEIIFSFPF</sequence>
<proteinExistence type="predicted"/>